<dbReference type="EnsemblMetazoa" id="CapteT226674">
    <property type="protein sequence ID" value="CapteP226674"/>
    <property type="gene ID" value="CapteG226674"/>
</dbReference>
<evidence type="ECO:0000256" key="5">
    <source>
        <dbReference type="RuleBase" id="RU362059"/>
    </source>
</evidence>
<reference evidence="8" key="3">
    <citation type="submission" date="2015-06" db="UniProtKB">
        <authorList>
            <consortium name="EnsemblMetazoa"/>
        </authorList>
    </citation>
    <scope>IDENTIFICATION</scope>
</reference>
<evidence type="ECO:0000313" key="8">
    <source>
        <dbReference type="EnsemblMetazoa" id="CapteP226674"/>
    </source>
</evidence>
<dbReference type="FunFam" id="3.40.50.2000:FF:000021">
    <property type="entry name" value="UDP-glucuronosyltransferase"/>
    <property type="match status" value="1"/>
</dbReference>
<dbReference type="OMA" id="IARSHYN"/>
<evidence type="ECO:0000256" key="4">
    <source>
        <dbReference type="RuleBase" id="RU003718"/>
    </source>
</evidence>
<organism evidence="7">
    <name type="scientific">Capitella teleta</name>
    <name type="common">Polychaete worm</name>
    <dbReference type="NCBI Taxonomy" id="283909"/>
    <lineage>
        <taxon>Eukaryota</taxon>
        <taxon>Metazoa</taxon>
        <taxon>Spiralia</taxon>
        <taxon>Lophotrochozoa</taxon>
        <taxon>Annelida</taxon>
        <taxon>Polychaeta</taxon>
        <taxon>Sedentaria</taxon>
        <taxon>Scolecida</taxon>
        <taxon>Capitellidae</taxon>
        <taxon>Capitella</taxon>
    </lineage>
</organism>
<evidence type="ECO:0000256" key="2">
    <source>
        <dbReference type="ARBA" id="ARBA00022676"/>
    </source>
</evidence>
<keyword evidence="3 4" id="KW-0808">Transferase</keyword>
<dbReference type="HOGENOM" id="CLU_012949_3_2_1"/>
<dbReference type="PROSITE" id="PS00375">
    <property type="entry name" value="UDPGT"/>
    <property type="match status" value="1"/>
</dbReference>
<dbReference type="SUPFAM" id="SSF53756">
    <property type="entry name" value="UDP-Glycosyltransferase/glycogen phosphorylase"/>
    <property type="match status" value="1"/>
</dbReference>
<protein>
    <recommendedName>
        <fullName evidence="5">UDP-glucuronosyltransferase</fullName>
        <ecNumber evidence="5">2.4.1.17</ecNumber>
    </recommendedName>
</protein>
<dbReference type="Proteomes" id="UP000014760">
    <property type="component" value="Unassembled WGS sequence"/>
</dbReference>
<feature type="chain" id="PRO_5011952004" description="UDP-glucuronosyltransferase" evidence="6">
    <location>
        <begin position="16"/>
        <end position="521"/>
    </location>
</feature>
<keyword evidence="6" id="KW-0732">Signal</keyword>
<dbReference type="InterPro" id="IPR050271">
    <property type="entry name" value="UDP-glycosyltransferase"/>
</dbReference>
<dbReference type="PANTHER" id="PTHR48043:SF145">
    <property type="entry name" value="FI06409P-RELATED"/>
    <property type="match status" value="1"/>
</dbReference>
<sequence length="521" mass="59290">MKLLYLFMLLGFCREERFLLASMQMLSHVKKVVHIEKSLVQRGHHVYVILADDHPLNEQMRQKQGFQVLTYERRSETPSIYSQAMVERLKQIVFNSNLIEDGKFFFEMSSACMEECKVMMQDQRLMHQLKEIGFTMAVIDGFPLAPCHVVLPFYLNIPFVLETGAFGMERPSKSPVMASFQPHPMWSISPQNMVFWQRIVNSLLHFFMPFDYSVPVPALSDMSLIDKYAPQFSSWKELIEQAELFITTRDHLLDWPTPYMPNVISVPGLGAQPAQSLEKHPELVATMQSLHGAIVVSFGSSVPEFPKTFLKKLVDAFARVSQQVVFRYPFSIPSTVIVPDNVYIYTSWMPQNDLLGNSNTTLFITHCGNNGQYESLYHGVPMIGIPMFAEQYQNCHRAEAHGYGLDMKGVRFSTDDLVAAINEVNQNPLYRNNTKRASLIMKKAALPPMERVAIAIETVMELGGNHLRSAAYDLHWTQYALLDVALVLCIVILILAYVACSLANWMWSEGAKRLSAHAKSD</sequence>
<dbReference type="InterPro" id="IPR002213">
    <property type="entry name" value="UDP_glucos_trans"/>
</dbReference>
<evidence type="ECO:0000313" key="9">
    <source>
        <dbReference type="Proteomes" id="UP000014760"/>
    </source>
</evidence>
<dbReference type="EMBL" id="AMQN01002113">
    <property type="status" value="NOT_ANNOTATED_CDS"/>
    <property type="molecule type" value="Genomic_DNA"/>
</dbReference>
<dbReference type="EC" id="2.4.1.17" evidence="5"/>
<feature type="transmembrane region" description="Helical" evidence="5">
    <location>
        <begin position="484"/>
        <end position="507"/>
    </location>
</feature>
<accession>R7TUZ1</accession>
<comment type="similarity">
    <text evidence="1 4">Belongs to the UDP-glycosyltransferase family.</text>
</comment>
<dbReference type="GO" id="GO:0015020">
    <property type="term" value="F:glucuronosyltransferase activity"/>
    <property type="evidence" value="ECO:0007669"/>
    <property type="project" value="UniProtKB-EC"/>
</dbReference>
<dbReference type="CDD" id="cd03784">
    <property type="entry name" value="GT1_Gtf-like"/>
    <property type="match status" value="1"/>
</dbReference>
<dbReference type="PANTHER" id="PTHR48043">
    <property type="entry name" value="EG:EG0003.4 PROTEIN-RELATED"/>
    <property type="match status" value="1"/>
</dbReference>
<comment type="catalytic activity">
    <reaction evidence="5">
        <text>glucuronate acceptor + UDP-alpha-D-glucuronate = acceptor beta-D-glucuronoside + UDP + H(+)</text>
        <dbReference type="Rhea" id="RHEA:21032"/>
        <dbReference type="ChEBI" id="CHEBI:15378"/>
        <dbReference type="ChEBI" id="CHEBI:58052"/>
        <dbReference type="ChEBI" id="CHEBI:58223"/>
        <dbReference type="ChEBI" id="CHEBI:132367"/>
        <dbReference type="ChEBI" id="CHEBI:132368"/>
        <dbReference type="EC" id="2.4.1.17"/>
    </reaction>
</comment>
<dbReference type="OrthoDB" id="6280089at2759"/>
<dbReference type="Gene3D" id="3.40.50.2000">
    <property type="entry name" value="Glycogen Phosphorylase B"/>
    <property type="match status" value="2"/>
</dbReference>
<evidence type="ECO:0000313" key="7">
    <source>
        <dbReference type="EMBL" id="ELT97728.1"/>
    </source>
</evidence>
<name>R7TUZ1_CAPTE</name>
<keyword evidence="5" id="KW-1133">Transmembrane helix</keyword>
<gene>
    <name evidence="7" type="ORF">CAPTEDRAFT_226674</name>
</gene>
<dbReference type="STRING" id="283909.R7TUZ1"/>
<reference evidence="7 9" key="2">
    <citation type="journal article" date="2013" name="Nature">
        <title>Insights into bilaterian evolution from three spiralian genomes.</title>
        <authorList>
            <person name="Simakov O."/>
            <person name="Marletaz F."/>
            <person name="Cho S.J."/>
            <person name="Edsinger-Gonzales E."/>
            <person name="Havlak P."/>
            <person name="Hellsten U."/>
            <person name="Kuo D.H."/>
            <person name="Larsson T."/>
            <person name="Lv J."/>
            <person name="Arendt D."/>
            <person name="Savage R."/>
            <person name="Osoegawa K."/>
            <person name="de Jong P."/>
            <person name="Grimwood J."/>
            <person name="Chapman J.A."/>
            <person name="Shapiro H."/>
            <person name="Aerts A."/>
            <person name="Otillar R.P."/>
            <person name="Terry A.Y."/>
            <person name="Boore J.L."/>
            <person name="Grigoriev I.V."/>
            <person name="Lindberg D.R."/>
            <person name="Seaver E.C."/>
            <person name="Weisblat D.A."/>
            <person name="Putnam N.H."/>
            <person name="Rokhsar D.S."/>
        </authorList>
    </citation>
    <scope>NUCLEOTIDE SEQUENCE</scope>
    <source>
        <strain evidence="7 9">I ESC-2004</strain>
    </source>
</reference>
<dbReference type="FunCoup" id="R7TUZ1">
    <property type="interactions" value="336"/>
</dbReference>
<keyword evidence="5" id="KW-0472">Membrane</keyword>
<keyword evidence="2 4" id="KW-0328">Glycosyltransferase</keyword>
<reference evidence="9" key="1">
    <citation type="submission" date="2012-12" db="EMBL/GenBank/DDBJ databases">
        <authorList>
            <person name="Hellsten U."/>
            <person name="Grimwood J."/>
            <person name="Chapman J.A."/>
            <person name="Shapiro H."/>
            <person name="Aerts A."/>
            <person name="Otillar R.P."/>
            <person name="Terry A.Y."/>
            <person name="Boore J.L."/>
            <person name="Simakov O."/>
            <person name="Marletaz F."/>
            <person name="Cho S.-J."/>
            <person name="Edsinger-Gonzales E."/>
            <person name="Havlak P."/>
            <person name="Kuo D.-H."/>
            <person name="Larsson T."/>
            <person name="Lv J."/>
            <person name="Arendt D."/>
            <person name="Savage R."/>
            <person name="Osoegawa K."/>
            <person name="de Jong P."/>
            <person name="Lindberg D.R."/>
            <person name="Seaver E.C."/>
            <person name="Weisblat D.A."/>
            <person name="Putnam N.H."/>
            <person name="Grigoriev I.V."/>
            <person name="Rokhsar D.S."/>
        </authorList>
    </citation>
    <scope>NUCLEOTIDE SEQUENCE</scope>
    <source>
        <strain evidence="9">I ESC-2004</strain>
    </source>
</reference>
<proteinExistence type="inferred from homology"/>
<evidence type="ECO:0000256" key="3">
    <source>
        <dbReference type="ARBA" id="ARBA00022679"/>
    </source>
</evidence>
<dbReference type="Pfam" id="PF00201">
    <property type="entry name" value="UDPGT"/>
    <property type="match status" value="1"/>
</dbReference>
<dbReference type="GO" id="GO:0016020">
    <property type="term" value="C:membrane"/>
    <property type="evidence" value="ECO:0007669"/>
    <property type="project" value="UniProtKB-SubCell"/>
</dbReference>
<keyword evidence="5" id="KW-0812">Transmembrane</keyword>
<feature type="signal peptide" evidence="6">
    <location>
        <begin position="1"/>
        <end position="15"/>
    </location>
</feature>
<comment type="subcellular location">
    <subcellularLocation>
        <location evidence="5">Membrane</location>
        <topology evidence="5">Single-pass membrane protein</topology>
    </subcellularLocation>
</comment>
<dbReference type="InterPro" id="IPR035595">
    <property type="entry name" value="UDP_glycos_trans_CS"/>
</dbReference>
<evidence type="ECO:0000256" key="6">
    <source>
        <dbReference type="SAM" id="SignalP"/>
    </source>
</evidence>
<evidence type="ECO:0000256" key="1">
    <source>
        <dbReference type="ARBA" id="ARBA00009995"/>
    </source>
</evidence>
<dbReference type="AlphaFoldDB" id="R7TUZ1"/>
<dbReference type="EMBL" id="KB308479">
    <property type="protein sequence ID" value="ELT97728.1"/>
    <property type="molecule type" value="Genomic_DNA"/>
</dbReference>
<keyword evidence="9" id="KW-1185">Reference proteome</keyword>